<dbReference type="EMBL" id="AP004587">
    <property type="protein sequence ID" value="BAD09623.1"/>
    <property type="molecule type" value="Genomic_DNA"/>
</dbReference>
<reference evidence="2" key="1">
    <citation type="journal article" date="2005" name="Nature">
        <title>The map-based sequence of the rice genome.</title>
        <authorList>
            <consortium name="International rice genome sequencing project (IRGSP)"/>
            <person name="Matsumoto T."/>
            <person name="Wu J."/>
            <person name="Kanamori H."/>
            <person name="Katayose Y."/>
            <person name="Fujisawa M."/>
            <person name="Namiki N."/>
            <person name="Mizuno H."/>
            <person name="Yamamoto K."/>
            <person name="Antonio B.A."/>
            <person name="Baba T."/>
            <person name="Sakata K."/>
            <person name="Nagamura Y."/>
            <person name="Aoki H."/>
            <person name="Arikawa K."/>
            <person name="Arita K."/>
            <person name="Bito T."/>
            <person name="Chiden Y."/>
            <person name="Fujitsuka N."/>
            <person name="Fukunaka R."/>
            <person name="Hamada M."/>
            <person name="Harada C."/>
            <person name="Hayashi A."/>
            <person name="Hijishita S."/>
            <person name="Honda M."/>
            <person name="Hosokawa S."/>
            <person name="Ichikawa Y."/>
            <person name="Idonuma A."/>
            <person name="Iijima M."/>
            <person name="Ikeda M."/>
            <person name="Ikeno M."/>
            <person name="Ito K."/>
            <person name="Ito S."/>
            <person name="Ito T."/>
            <person name="Ito Y."/>
            <person name="Ito Y."/>
            <person name="Iwabuchi A."/>
            <person name="Kamiya K."/>
            <person name="Karasawa W."/>
            <person name="Kurita K."/>
            <person name="Katagiri S."/>
            <person name="Kikuta A."/>
            <person name="Kobayashi H."/>
            <person name="Kobayashi N."/>
            <person name="Machita K."/>
            <person name="Maehara T."/>
            <person name="Masukawa M."/>
            <person name="Mizubayashi T."/>
            <person name="Mukai Y."/>
            <person name="Nagasaki H."/>
            <person name="Nagata Y."/>
            <person name="Naito S."/>
            <person name="Nakashima M."/>
            <person name="Nakama Y."/>
            <person name="Nakamichi Y."/>
            <person name="Nakamura M."/>
            <person name="Meguro A."/>
            <person name="Negishi M."/>
            <person name="Ohta I."/>
            <person name="Ohta T."/>
            <person name="Okamoto M."/>
            <person name="Ono N."/>
            <person name="Saji S."/>
            <person name="Sakaguchi M."/>
            <person name="Sakai K."/>
            <person name="Shibata M."/>
            <person name="Shimokawa T."/>
            <person name="Song J."/>
            <person name="Takazaki Y."/>
            <person name="Terasawa K."/>
            <person name="Tsugane M."/>
            <person name="Tsuji K."/>
            <person name="Ueda S."/>
            <person name="Waki K."/>
            <person name="Yamagata H."/>
            <person name="Yamamoto M."/>
            <person name="Yamamoto S."/>
            <person name="Yamane H."/>
            <person name="Yoshiki S."/>
            <person name="Yoshihara R."/>
            <person name="Yukawa K."/>
            <person name="Zhong H."/>
            <person name="Yano M."/>
            <person name="Yuan Q."/>
            <person name="Ouyang S."/>
            <person name="Liu J."/>
            <person name="Jones K.M."/>
            <person name="Gansberger K."/>
            <person name="Moffat K."/>
            <person name="Hill J."/>
            <person name="Bera J."/>
            <person name="Fadrosh D."/>
            <person name="Jin S."/>
            <person name="Johri S."/>
            <person name="Kim M."/>
            <person name="Overton L."/>
            <person name="Reardon M."/>
            <person name="Tsitrin T."/>
            <person name="Vuong H."/>
            <person name="Weaver B."/>
            <person name="Ciecko A."/>
            <person name="Tallon L."/>
            <person name="Jackson J."/>
            <person name="Pai G."/>
            <person name="Aken S.V."/>
            <person name="Utterback T."/>
            <person name="Reidmuller S."/>
            <person name="Feldblyum T."/>
            <person name="Hsiao J."/>
            <person name="Zismann V."/>
            <person name="Iobst S."/>
            <person name="de Vazeille A.R."/>
            <person name="Buell C.R."/>
            <person name="Ying K."/>
            <person name="Li Y."/>
            <person name="Lu T."/>
            <person name="Huang Y."/>
            <person name="Zhao Q."/>
            <person name="Feng Q."/>
            <person name="Zhang L."/>
            <person name="Zhu J."/>
            <person name="Weng Q."/>
            <person name="Mu J."/>
            <person name="Lu Y."/>
            <person name="Fan D."/>
            <person name="Liu Y."/>
            <person name="Guan J."/>
            <person name="Zhang Y."/>
            <person name="Yu S."/>
            <person name="Liu X."/>
            <person name="Zhang Y."/>
            <person name="Hong G."/>
            <person name="Han B."/>
            <person name="Choisne N."/>
            <person name="Demange N."/>
            <person name="Orjeda G."/>
            <person name="Samain S."/>
            <person name="Cattolico L."/>
            <person name="Pelletier E."/>
            <person name="Couloux A."/>
            <person name="Segurens B."/>
            <person name="Wincker P."/>
            <person name="D'Hont A."/>
            <person name="Scarpelli C."/>
            <person name="Weissenbach J."/>
            <person name="Salanoubat M."/>
            <person name="Quetier F."/>
            <person name="Yu Y."/>
            <person name="Kim H.R."/>
            <person name="Rambo T."/>
            <person name="Currie J."/>
            <person name="Collura K."/>
            <person name="Luo M."/>
            <person name="Yang T."/>
            <person name="Ammiraju J.S.S."/>
            <person name="Engler F."/>
            <person name="Soderlund C."/>
            <person name="Wing R.A."/>
            <person name="Palmer L.E."/>
            <person name="de la Bastide M."/>
            <person name="Spiegel L."/>
            <person name="Nascimento L."/>
            <person name="Zutavern T."/>
            <person name="O'Shaughnessy A."/>
            <person name="Dike S."/>
            <person name="Dedhia N."/>
            <person name="Preston R."/>
            <person name="Balija V."/>
            <person name="McCombie W.R."/>
            <person name="Chow T."/>
            <person name="Chen H."/>
            <person name="Chung M."/>
            <person name="Chen C."/>
            <person name="Shaw J."/>
            <person name="Wu H."/>
            <person name="Hsiao K."/>
            <person name="Chao Y."/>
            <person name="Chu M."/>
            <person name="Cheng C."/>
            <person name="Hour A."/>
            <person name="Lee P."/>
            <person name="Lin S."/>
            <person name="Lin Y."/>
            <person name="Liou J."/>
            <person name="Liu S."/>
            <person name="Hsing Y."/>
            <person name="Raghuvanshi S."/>
            <person name="Mohanty A."/>
            <person name="Bharti A.K."/>
            <person name="Gaur A."/>
            <person name="Gupta V."/>
            <person name="Kumar D."/>
            <person name="Ravi V."/>
            <person name="Vij S."/>
            <person name="Kapur A."/>
            <person name="Khurana P."/>
            <person name="Khurana P."/>
            <person name="Khurana J.P."/>
            <person name="Tyagi A.K."/>
            <person name="Gaikwad K."/>
            <person name="Singh A."/>
            <person name="Dalal V."/>
            <person name="Srivastava S."/>
            <person name="Dixit A."/>
            <person name="Pal A.K."/>
            <person name="Ghazi I.A."/>
            <person name="Yadav M."/>
            <person name="Pandit A."/>
            <person name="Bhargava A."/>
            <person name="Sureshbabu K."/>
            <person name="Batra K."/>
            <person name="Sharma T.R."/>
            <person name="Mohapatra T."/>
            <person name="Singh N.K."/>
            <person name="Messing J."/>
            <person name="Nelson A.B."/>
            <person name="Fuks G."/>
            <person name="Kavchok S."/>
            <person name="Keizer G."/>
            <person name="Linton E."/>
            <person name="Llaca V."/>
            <person name="Song R."/>
            <person name="Tanyolac B."/>
            <person name="Young S."/>
            <person name="Ho-Il K."/>
            <person name="Hahn J.H."/>
            <person name="Sangsakoo G."/>
            <person name="Vanavichit A."/>
            <person name="de Mattos Luiz.A.T."/>
            <person name="Zimmer P.D."/>
            <person name="Malone G."/>
            <person name="Dellagostin O."/>
            <person name="de Oliveira A.C."/>
            <person name="Bevan M."/>
            <person name="Bancroft I."/>
            <person name="Minx P."/>
            <person name="Cordum H."/>
            <person name="Wilson R."/>
            <person name="Cheng Z."/>
            <person name="Jin W."/>
            <person name="Jiang J."/>
            <person name="Leong S.A."/>
            <person name="Iwama H."/>
            <person name="Gojobori T."/>
            <person name="Itoh T."/>
            <person name="Niimura Y."/>
            <person name="Fujii Y."/>
            <person name="Habara T."/>
            <person name="Sakai H."/>
            <person name="Sato Y."/>
            <person name="Wilson G."/>
            <person name="Kumar K."/>
            <person name="McCouch S."/>
            <person name="Juretic N."/>
            <person name="Hoen D."/>
            <person name="Wright S."/>
            <person name="Bruskiewich R."/>
            <person name="Bureau T."/>
            <person name="Miyao A."/>
            <person name="Hirochika H."/>
            <person name="Nishikawa T."/>
            <person name="Kadowaki K."/>
            <person name="Sugiura M."/>
            <person name="Burr B."/>
            <person name="Sasaki T."/>
        </authorList>
    </citation>
    <scope>NUCLEOTIDE SEQUENCE [LARGE SCALE GENOMIC DNA]</scope>
    <source>
        <strain evidence="2">cv. Nipponbare</strain>
    </source>
</reference>
<sequence length="78" mass="8146">MAVALLGVFIRVPEVVFHSKAEMVEEEGDGVVESLAVTTIAMTSLTATVVDGMATLEEDKVGTVGLDRMLGQLASIPV</sequence>
<organism evidence="1 2">
    <name type="scientific">Oryza sativa subsp. japonica</name>
    <name type="common">Rice</name>
    <dbReference type="NCBI Taxonomy" id="39947"/>
    <lineage>
        <taxon>Eukaryota</taxon>
        <taxon>Viridiplantae</taxon>
        <taxon>Streptophyta</taxon>
        <taxon>Embryophyta</taxon>
        <taxon>Tracheophyta</taxon>
        <taxon>Spermatophyta</taxon>
        <taxon>Magnoliopsida</taxon>
        <taxon>Liliopsida</taxon>
        <taxon>Poales</taxon>
        <taxon>Poaceae</taxon>
        <taxon>BOP clade</taxon>
        <taxon>Oryzoideae</taxon>
        <taxon>Oryzeae</taxon>
        <taxon>Oryzinae</taxon>
        <taxon>Oryza</taxon>
        <taxon>Oryza sativa</taxon>
    </lineage>
</organism>
<dbReference type="AlphaFoldDB" id="A0A0P0XB43"/>
<accession>A0A0P0XB43</accession>
<reference evidence="2" key="2">
    <citation type="journal article" date="2008" name="Nucleic Acids Res.">
        <title>The rice annotation project database (RAP-DB): 2008 update.</title>
        <authorList>
            <consortium name="The rice annotation project (RAP)"/>
        </authorList>
    </citation>
    <scope>GENOME REANNOTATION</scope>
    <source>
        <strain evidence="2">cv. Nipponbare</strain>
    </source>
</reference>
<name>A0A0P0XB43_ORYSJ</name>
<evidence type="ECO:0000313" key="2">
    <source>
        <dbReference type="Proteomes" id="UP000000763"/>
    </source>
</evidence>
<evidence type="ECO:0000313" key="1">
    <source>
        <dbReference type="EMBL" id="BAD09623.1"/>
    </source>
</evidence>
<protein>
    <submittedName>
        <fullName evidence="1">Uncharacterized protein</fullName>
    </submittedName>
</protein>
<dbReference type="Proteomes" id="UP000000763">
    <property type="component" value="Chromosome 8"/>
</dbReference>
<proteinExistence type="predicted"/>
<gene>
    <name evidence="1" type="primary">P0543D10.22</name>
</gene>